<name>A0A915K9E4_ROMCU</name>
<proteinExistence type="predicted"/>
<dbReference type="WBParaSite" id="nRc.2.0.1.t34785-RA">
    <property type="protein sequence ID" value="nRc.2.0.1.t34785-RA"/>
    <property type="gene ID" value="nRc.2.0.1.g34785"/>
</dbReference>
<evidence type="ECO:0000313" key="1">
    <source>
        <dbReference type="Proteomes" id="UP000887565"/>
    </source>
</evidence>
<protein>
    <submittedName>
        <fullName evidence="2">Uncharacterized protein</fullName>
    </submittedName>
</protein>
<organism evidence="1 2">
    <name type="scientific">Romanomermis culicivorax</name>
    <name type="common">Nematode worm</name>
    <dbReference type="NCBI Taxonomy" id="13658"/>
    <lineage>
        <taxon>Eukaryota</taxon>
        <taxon>Metazoa</taxon>
        <taxon>Ecdysozoa</taxon>
        <taxon>Nematoda</taxon>
        <taxon>Enoplea</taxon>
        <taxon>Dorylaimia</taxon>
        <taxon>Mermithida</taxon>
        <taxon>Mermithoidea</taxon>
        <taxon>Mermithidae</taxon>
        <taxon>Romanomermis</taxon>
    </lineage>
</organism>
<reference evidence="2" key="1">
    <citation type="submission" date="2022-11" db="UniProtKB">
        <authorList>
            <consortium name="WormBaseParasite"/>
        </authorList>
    </citation>
    <scope>IDENTIFICATION</scope>
</reference>
<keyword evidence="1" id="KW-1185">Reference proteome</keyword>
<dbReference type="Proteomes" id="UP000887565">
    <property type="component" value="Unplaced"/>
</dbReference>
<evidence type="ECO:0000313" key="2">
    <source>
        <dbReference type="WBParaSite" id="nRc.2.0.1.t34785-RA"/>
    </source>
</evidence>
<sequence>MKFQQSSFEYLQHAAGNGTLSFLASKQIRKSCAHVGNRLINRNIYLASEPKTYRSLGNRAIKASKNCEIKISRISEIKSLSLQPFICCQKHFQKATAQIEQIGLKVGPEIDRSFKVGVEARDPPTCKLTWYYSSYNQGDHTFPIKRSLSEQFPRAASPENVCISGCGEFRHDENKIPSWKKQYLILK</sequence>
<dbReference type="AlphaFoldDB" id="A0A915K9E4"/>
<accession>A0A915K9E4</accession>